<accession>A0A0D2ZYF1</accession>
<dbReference type="PANTHER" id="PTHR34222:SF99">
    <property type="entry name" value="PROTEIN, PUTATIVE-RELATED"/>
    <property type="match status" value="1"/>
</dbReference>
<reference evidence="1" key="1">
    <citation type="journal article" date="2014" name="Genome Biol.">
        <title>Transcriptome and methylome profiling reveals relics of genome dominance in the mesopolyploid Brassica oleracea.</title>
        <authorList>
            <person name="Parkin I.A."/>
            <person name="Koh C."/>
            <person name="Tang H."/>
            <person name="Robinson S.J."/>
            <person name="Kagale S."/>
            <person name="Clarke W.E."/>
            <person name="Town C.D."/>
            <person name="Nixon J."/>
            <person name="Krishnakumar V."/>
            <person name="Bidwell S.L."/>
            <person name="Denoeud F."/>
            <person name="Belcram H."/>
            <person name="Links M.G."/>
            <person name="Just J."/>
            <person name="Clarke C."/>
            <person name="Bender T."/>
            <person name="Huebert T."/>
            <person name="Mason A.S."/>
            <person name="Pires J.C."/>
            <person name="Barker G."/>
            <person name="Moore J."/>
            <person name="Walley P.G."/>
            <person name="Manoli S."/>
            <person name="Batley J."/>
            <person name="Edwards D."/>
            <person name="Nelson M.N."/>
            <person name="Wang X."/>
            <person name="Paterson A.H."/>
            <person name="King G."/>
            <person name="Bancroft I."/>
            <person name="Chalhoub B."/>
            <person name="Sharpe A.G."/>
        </authorList>
    </citation>
    <scope>NUCLEOTIDE SEQUENCE [LARGE SCALE GENOMIC DNA]</scope>
    <source>
        <strain evidence="1">cv. TO1000</strain>
    </source>
</reference>
<evidence type="ECO:0008006" key="3">
    <source>
        <dbReference type="Google" id="ProtNLM"/>
    </source>
</evidence>
<dbReference type="PANTHER" id="PTHR34222">
    <property type="entry name" value="GAG_PRE-INTEGRS DOMAIN-CONTAINING PROTEIN"/>
    <property type="match status" value="1"/>
</dbReference>
<reference evidence="1" key="2">
    <citation type="submission" date="2015-06" db="UniProtKB">
        <authorList>
            <consortium name="EnsemblPlants"/>
        </authorList>
    </citation>
    <scope>IDENTIFICATION</scope>
</reference>
<organism evidence="1 2">
    <name type="scientific">Brassica oleracea var. oleracea</name>
    <dbReference type="NCBI Taxonomy" id="109376"/>
    <lineage>
        <taxon>Eukaryota</taxon>
        <taxon>Viridiplantae</taxon>
        <taxon>Streptophyta</taxon>
        <taxon>Embryophyta</taxon>
        <taxon>Tracheophyta</taxon>
        <taxon>Spermatophyta</taxon>
        <taxon>Magnoliopsida</taxon>
        <taxon>eudicotyledons</taxon>
        <taxon>Gunneridae</taxon>
        <taxon>Pentapetalae</taxon>
        <taxon>rosids</taxon>
        <taxon>malvids</taxon>
        <taxon>Brassicales</taxon>
        <taxon>Brassicaceae</taxon>
        <taxon>Brassiceae</taxon>
        <taxon>Brassica</taxon>
    </lineage>
</organism>
<proteinExistence type="predicted"/>
<evidence type="ECO:0000313" key="1">
    <source>
        <dbReference type="EnsemblPlants" id="Bo08758s010.1"/>
    </source>
</evidence>
<dbReference type="AlphaFoldDB" id="A0A0D2ZYF1"/>
<evidence type="ECO:0000313" key="2">
    <source>
        <dbReference type="Proteomes" id="UP000032141"/>
    </source>
</evidence>
<dbReference type="Gramene" id="Bo08758s010.1">
    <property type="protein sequence ID" value="Bo08758s010.1"/>
    <property type="gene ID" value="Bo08758s010"/>
</dbReference>
<name>A0A0D2ZYF1_BRAOL</name>
<dbReference type="OMA" id="QCIVYLE"/>
<keyword evidence="2" id="KW-1185">Reference proteome</keyword>
<dbReference type="Proteomes" id="UP000032141">
    <property type="component" value="Unassembled WGS sequence"/>
</dbReference>
<dbReference type="EnsemblPlants" id="Bo08758s010.1">
    <property type="protein sequence ID" value="Bo08758s010.1"/>
    <property type="gene ID" value="Bo08758s010"/>
</dbReference>
<dbReference type="HOGENOM" id="CLU_143145_0_0_1"/>
<sequence>MALNVRNRLGFIDGTIHKPPSTDRNSGSWSRFKQDDAPRVYEIEQRLSTIKQGSKDVSAYYTELITLWEEYKNYIELPVCTCGKCKCNAAMLWEKLQQCSCVTKFLVGLNEVYDQMKRHILMLKPIPCIEEVYNMVAQDERQR</sequence>
<protein>
    <recommendedName>
        <fullName evidence="3">Retrotransposon gag domain-containing protein</fullName>
    </recommendedName>
</protein>